<evidence type="ECO:0000313" key="1">
    <source>
        <dbReference type="EMBL" id="CAG8454623.1"/>
    </source>
</evidence>
<proteinExistence type="predicted"/>
<dbReference type="Proteomes" id="UP000789366">
    <property type="component" value="Unassembled WGS sequence"/>
</dbReference>
<evidence type="ECO:0000313" key="2">
    <source>
        <dbReference type="Proteomes" id="UP000789366"/>
    </source>
</evidence>
<organism evidence="1 2">
    <name type="scientific">Cetraspora pellucida</name>
    <dbReference type="NCBI Taxonomy" id="1433469"/>
    <lineage>
        <taxon>Eukaryota</taxon>
        <taxon>Fungi</taxon>
        <taxon>Fungi incertae sedis</taxon>
        <taxon>Mucoromycota</taxon>
        <taxon>Glomeromycotina</taxon>
        <taxon>Glomeromycetes</taxon>
        <taxon>Diversisporales</taxon>
        <taxon>Gigasporaceae</taxon>
        <taxon>Cetraspora</taxon>
    </lineage>
</organism>
<keyword evidence="2" id="KW-1185">Reference proteome</keyword>
<name>A0ACA9K633_9GLOM</name>
<protein>
    <submittedName>
        <fullName evidence="1">727_t:CDS:1</fullName>
    </submittedName>
</protein>
<accession>A0ACA9K633</accession>
<sequence>MPDYLERDVLKKHKSRENEISYQCQNHLAYDHDNKMKRRSTESAEECRECLNKEKVSTEIEFLNEFDRNLLQKF</sequence>
<gene>
    <name evidence="1" type="ORF">SPELUC_LOCUS977</name>
</gene>
<comment type="caution">
    <text evidence="1">The sequence shown here is derived from an EMBL/GenBank/DDBJ whole genome shotgun (WGS) entry which is preliminary data.</text>
</comment>
<reference evidence="1" key="1">
    <citation type="submission" date="2021-06" db="EMBL/GenBank/DDBJ databases">
        <authorList>
            <person name="Kallberg Y."/>
            <person name="Tangrot J."/>
            <person name="Rosling A."/>
        </authorList>
    </citation>
    <scope>NUCLEOTIDE SEQUENCE</scope>
    <source>
        <strain evidence="1">28 12/20/2015</strain>
    </source>
</reference>
<dbReference type="EMBL" id="CAJVPW010000452">
    <property type="protein sequence ID" value="CAG8454623.1"/>
    <property type="molecule type" value="Genomic_DNA"/>
</dbReference>